<keyword evidence="1" id="KW-0472">Membrane</keyword>
<evidence type="ECO:0000313" key="2">
    <source>
        <dbReference type="EMBL" id="MFK2824118.1"/>
    </source>
</evidence>
<dbReference type="EMBL" id="JAUIYO010000001">
    <property type="protein sequence ID" value="MFK2824118.1"/>
    <property type="molecule type" value="Genomic_DNA"/>
</dbReference>
<accession>A0ABW8I3R3</accession>
<proteinExistence type="predicted"/>
<evidence type="ECO:0008006" key="4">
    <source>
        <dbReference type="Google" id="ProtNLM"/>
    </source>
</evidence>
<sequence length="83" mass="9031">MFELYNIAIIPLVLGVVELFKRGGMPVKYSPFVAVILGLLFGIFYIGTDIKEGIIIGLMLGLSASGLYSSSKNAMEQRKKDSS</sequence>
<organism evidence="2 3">
    <name type="scientific">Bacillus lumedeiriae</name>
    <dbReference type="NCBI Taxonomy" id="3058829"/>
    <lineage>
        <taxon>Bacteria</taxon>
        <taxon>Bacillati</taxon>
        <taxon>Bacillota</taxon>
        <taxon>Bacilli</taxon>
        <taxon>Bacillales</taxon>
        <taxon>Bacillaceae</taxon>
        <taxon>Bacillus</taxon>
    </lineage>
</organism>
<keyword evidence="3" id="KW-1185">Reference proteome</keyword>
<protein>
    <recommendedName>
        <fullName evidence="4">Holin</fullName>
    </recommendedName>
</protein>
<keyword evidence="1" id="KW-1133">Transmembrane helix</keyword>
<dbReference type="RefSeq" id="WP_404313622.1">
    <property type="nucleotide sequence ID" value="NZ_JAUIYO010000001.1"/>
</dbReference>
<keyword evidence="1" id="KW-0812">Transmembrane</keyword>
<evidence type="ECO:0000313" key="3">
    <source>
        <dbReference type="Proteomes" id="UP001619911"/>
    </source>
</evidence>
<name>A0ABW8I3R3_9BACI</name>
<feature type="transmembrane region" description="Helical" evidence="1">
    <location>
        <begin position="53"/>
        <end position="70"/>
    </location>
</feature>
<reference evidence="2 3" key="1">
    <citation type="submission" date="2023-07" db="EMBL/GenBank/DDBJ databases">
        <title>Bacillus lucianemedeirus sp. nov, a new species isolated from an immunobiological production facility.</title>
        <authorList>
            <person name="Costa L.V."/>
            <person name="Miranda R.V.S.L."/>
            <person name="Brandao M.L.L."/>
            <person name="Reis C.M.F."/>
            <person name="Frazao A.M."/>
            <person name="Cruz F.V."/>
            <person name="Baio P.V.P."/>
            <person name="Veras J.F.C."/>
            <person name="Ramos J.N."/>
            <person name="Vieira V."/>
        </authorList>
    </citation>
    <scope>NUCLEOTIDE SEQUENCE [LARGE SCALE GENOMIC DNA]</scope>
    <source>
        <strain evidence="2 3">B190/17</strain>
    </source>
</reference>
<comment type="caution">
    <text evidence="2">The sequence shown here is derived from an EMBL/GenBank/DDBJ whole genome shotgun (WGS) entry which is preliminary data.</text>
</comment>
<dbReference type="Proteomes" id="UP001619911">
    <property type="component" value="Unassembled WGS sequence"/>
</dbReference>
<gene>
    <name evidence="2" type="ORF">QYG89_00215</name>
</gene>
<evidence type="ECO:0000256" key="1">
    <source>
        <dbReference type="SAM" id="Phobius"/>
    </source>
</evidence>
<feature type="transmembrane region" description="Helical" evidence="1">
    <location>
        <begin position="29"/>
        <end position="47"/>
    </location>
</feature>